<evidence type="ECO:0000313" key="7">
    <source>
        <dbReference type="Proteomes" id="UP000587991"/>
    </source>
</evidence>
<dbReference type="Pfam" id="PF18130">
    <property type="entry name" value="ATPgrasp_N"/>
    <property type="match status" value="1"/>
</dbReference>
<evidence type="ECO:0000259" key="5">
    <source>
        <dbReference type="PROSITE" id="PS50975"/>
    </source>
</evidence>
<evidence type="ECO:0000256" key="1">
    <source>
        <dbReference type="ARBA" id="ARBA00022598"/>
    </source>
</evidence>
<dbReference type="Gene3D" id="3.30.470.20">
    <property type="entry name" value="ATP-grasp fold, B domain"/>
    <property type="match status" value="1"/>
</dbReference>
<evidence type="ECO:0000256" key="2">
    <source>
        <dbReference type="ARBA" id="ARBA00022741"/>
    </source>
</evidence>
<dbReference type="GO" id="GO:0016874">
    <property type="term" value="F:ligase activity"/>
    <property type="evidence" value="ECO:0007669"/>
    <property type="project" value="UniProtKB-KW"/>
</dbReference>
<reference evidence="6 7" key="1">
    <citation type="submission" date="2020-04" db="EMBL/GenBank/DDBJ databases">
        <title>Draft genome of Leeia sp. IMCC25680.</title>
        <authorList>
            <person name="Song J."/>
            <person name="Cho J.-C."/>
        </authorList>
    </citation>
    <scope>NUCLEOTIDE SEQUENCE [LARGE SCALE GENOMIC DNA]</scope>
    <source>
        <strain evidence="6 7">IMCC25680</strain>
    </source>
</reference>
<keyword evidence="2 4" id="KW-0547">Nucleotide-binding</keyword>
<dbReference type="GO" id="GO:0005524">
    <property type="term" value="F:ATP binding"/>
    <property type="evidence" value="ECO:0007669"/>
    <property type="project" value="UniProtKB-UniRule"/>
</dbReference>
<accession>A0A847SEQ5</accession>
<keyword evidence="3 4" id="KW-0067">ATP-binding</keyword>
<dbReference type="InterPro" id="IPR052032">
    <property type="entry name" value="ATP-dep_AA_Ligase"/>
</dbReference>
<dbReference type="InterPro" id="IPR041472">
    <property type="entry name" value="BL00235/CARNS1_N"/>
</dbReference>
<dbReference type="PANTHER" id="PTHR43585">
    <property type="entry name" value="FUMIPYRROLE BIOSYNTHESIS PROTEIN C"/>
    <property type="match status" value="1"/>
</dbReference>
<keyword evidence="7" id="KW-1185">Reference proteome</keyword>
<dbReference type="PROSITE" id="PS50975">
    <property type="entry name" value="ATP_GRASP"/>
    <property type="match status" value="1"/>
</dbReference>
<dbReference type="InterPro" id="IPR011761">
    <property type="entry name" value="ATP-grasp"/>
</dbReference>
<dbReference type="EMBL" id="JABAIM010000002">
    <property type="protein sequence ID" value="NLR75688.1"/>
    <property type="molecule type" value="Genomic_DNA"/>
</dbReference>
<organism evidence="6 7">
    <name type="scientific">Leeia aquatica</name>
    <dbReference type="NCBI Taxonomy" id="2725557"/>
    <lineage>
        <taxon>Bacteria</taxon>
        <taxon>Pseudomonadati</taxon>
        <taxon>Pseudomonadota</taxon>
        <taxon>Betaproteobacteria</taxon>
        <taxon>Neisseriales</taxon>
        <taxon>Leeiaceae</taxon>
        <taxon>Leeia</taxon>
    </lineage>
</organism>
<evidence type="ECO:0000256" key="3">
    <source>
        <dbReference type="ARBA" id="ARBA00022840"/>
    </source>
</evidence>
<dbReference type="SUPFAM" id="SSF56059">
    <property type="entry name" value="Glutathione synthetase ATP-binding domain-like"/>
    <property type="match status" value="1"/>
</dbReference>
<name>A0A847SEQ5_9NEIS</name>
<dbReference type="GO" id="GO:0046872">
    <property type="term" value="F:metal ion binding"/>
    <property type="evidence" value="ECO:0007669"/>
    <property type="project" value="InterPro"/>
</dbReference>
<comment type="caution">
    <text evidence="6">The sequence shown here is derived from an EMBL/GenBank/DDBJ whole genome shotgun (WGS) entry which is preliminary data.</text>
</comment>
<gene>
    <name evidence="6" type="ORF">HF682_10995</name>
</gene>
<proteinExistence type="predicted"/>
<evidence type="ECO:0000256" key="4">
    <source>
        <dbReference type="PROSITE-ProRule" id="PRU00409"/>
    </source>
</evidence>
<dbReference type="InterPro" id="IPR040570">
    <property type="entry name" value="LAL_C2"/>
</dbReference>
<protein>
    <submittedName>
        <fullName evidence="6">ATP-grasp domain-containing protein</fullName>
    </submittedName>
</protein>
<dbReference type="AlphaFoldDB" id="A0A847SEQ5"/>
<dbReference type="Gene3D" id="3.40.50.20">
    <property type="match status" value="1"/>
</dbReference>
<keyword evidence="1" id="KW-0436">Ligase</keyword>
<evidence type="ECO:0000313" key="6">
    <source>
        <dbReference type="EMBL" id="NLR75688.1"/>
    </source>
</evidence>
<dbReference type="PANTHER" id="PTHR43585:SF2">
    <property type="entry name" value="ATP-GRASP ENZYME FSQD"/>
    <property type="match status" value="1"/>
</dbReference>
<sequence length="401" mass="43884">MPHVLLIGGMTEVLAAAARLDIRLTVVDRPERGMPDEGRAVARWLGLDFLTDPGLLPVLKAIHKEDPFDQVLSFGENALQLAAQLNLELGLEPMVPADVVACTRDKVKMRAAMADSPYSVPAQHVSTVADFQAFVQAQGYPVILKPERGMGSYGVIRLDQFDEALLRTVFPADGVGEDYMVERFVEGPEFSVEAFSFHGRHVVLNIHQKAKLGEGWANPYIEVGHVGPAMLSSTEQEQLRQAVFDCLDRVGLQEGPSHTEVILGSTGARIVETHTRVGGDRIAQLLQLATEVDVFELTLRWFCLQQGEITQPDIQQAAAIRFLVSRPGRIVAIHGVDEARRLPGVVELVLNCAAGDEVGEMIDSYDRLGHVICTAATAAAAEAMCRKVVDEIIQLEWAPVW</sequence>
<dbReference type="Proteomes" id="UP000587991">
    <property type="component" value="Unassembled WGS sequence"/>
</dbReference>
<feature type="domain" description="ATP-grasp" evidence="5">
    <location>
        <begin position="106"/>
        <end position="303"/>
    </location>
</feature>
<dbReference type="Pfam" id="PF13535">
    <property type="entry name" value="ATP-grasp_4"/>
    <property type="match status" value="1"/>
</dbReference>
<dbReference type="Pfam" id="PF18603">
    <property type="entry name" value="LAL_C2"/>
    <property type="match status" value="1"/>
</dbReference>
<dbReference type="RefSeq" id="WP_168877337.1">
    <property type="nucleotide sequence ID" value="NZ_JABAIM010000002.1"/>
</dbReference>